<evidence type="ECO:0000313" key="4">
    <source>
        <dbReference type="Proteomes" id="UP000537126"/>
    </source>
</evidence>
<name>A0A846MQE5_9BACT</name>
<dbReference type="Proteomes" id="UP000537126">
    <property type="component" value="Unassembled WGS sequence"/>
</dbReference>
<dbReference type="RefSeq" id="WP_166919052.1">
    <property type="nucleotide sequence ID" value="NZ_JAASRN010000002.1"/>
</dbReference>
<evidence type="ECO:0000313" key="3">
    <source>
        <dbReference type="EMBL" id="NIK73783.1"/>
    </source>
</evidence>
<dbReference type="InterPro" id="IPR049279">
    <property type="entry name" value="DUF3108-like"/>
</dbReference>
<feature type="chain" id="PRO_5033035810" description="DUF3108 domain-containing protein" evidence="1">
    <location>
        <begin position="19"/>
        <end position="229"/>
    </location>
</feature>
<proteinExistence type="predicted"/>
<comment type="caution">
    <text evidence="3">The sequence shown here is derived from an EMBL/GenBank/DDBJ whole genome shotgun (WGS) entry which is preliminary data.</text>
</comment>
<sequence>MKSFIAILLALLSVNAYAQCEQAFFSFDEGTTLQYTSYDQKGREETKQVTKILRVEGSKATVHTEMYEKDGDKIFDNEYTVLCEGDHVKIDFRQFALGNLNERNTRDMEVDVKGEFMELPNNLSPGQVLPEARATITFKIQGAPMTMTQEMIVKRTVEAKETITTPAGTFETYRIAETTTTSMGRMGSGPTFTSNSKSWIARGIGVVKSEAYNKKGKVIGTFVLTSYTR</sequence>
<accession>A0A846MQE5</accession>
<organism evidence="3 4">
    <name type="scientific">Thermonema lapsum</name>
    <dbReference type="NCBI Taxonomy" id="28195"/>
    <lineage>
        <taxon>Bacteria</taxon>
        <taxon>Pseudomonadati</taxon>
        <taxon>Bacteroidota</taxon>
        <taxon>Cytophagia</taxon>
        <taxon>Cytophagales</taxon>
        <taxon>Thermonemataceae</taxon>
        <taxon>Thermonema</taxon>
    </lineage>
</organism>
<dbReference type="Gene3D" id="2.40.360.20">
    <property type="match status" value="1"/>
</dbReference>
<dbReference type="Pfam" id="PF21347">
    <property type="entry name" value="DUF3108_like"/>
    <property type="match status" value="1"/>
</dbReference>
<dbReference type="EMBL" id="JAASRN010000002">
    <property type="protein sequence ID" value="NIK73783.1"/>
    <property type="molecule type" value="Genomic_DNA"/>
</dbReference>
<evidence type="ECO:0000256" key="1">
    <source>
        <dbReference type="SAM" id="SignalP"/>
    </source>
</evidence>
<feature type="signal peptide" evidence="1">
    <location>
        <begin position="1"/>
        <end position="18"/>
    </location>
</feature>
<keyword evidence="1" id="KW-0732">Signal</keyword>
<gene>
    <name evidence="3" type="ORF">FHS56_001296</name>
</gene>
<keyword evidence="4" id="KW-1185">Reference proteome</keyword>
<evidence type="ECO:0000259" key="2">
    <source>
        <dbReference type="Pfam" id="PF21347"/>
    </source>
</evidence>
<protein>
    <recommendedName>
        <fullName evidence="2">DUF3108 domain-containing protein</fullName>
    </recommendedName>
</protein>
<dbReference type="AlphaFoldDB" id="A0A846MQE5"/>
<reference evidence="3 4" key="1">
    <citation type="submission" date="2020-03" db="EMBL/GenBank/DDBJ databases">
        <title>Genomic Encyclopedia of Type Strains, Phase IV (KMG-IV): sequencing the most valuable type-strain genomes for metagenomic binning, comparative biology and taxonomic classification.</title>
        <authorList>
            <person name="Goeker M."/>
        </authorList>
    </citation>
    <scope>NUCLEOTIDE SEQUENCE [LARGE SCALE GENOMIC DNA]</scope>
    <source>
        <strain evidence="3 4">DSM 5718</strain>
    </source>
</reference>
<feature type="domain" description="DUF3108" evidence="2">
    <location>
        <begin position="29"/>
        <end position="224"/>
    </location>
</feature>